<dbReference type="OMA" id="ANPRTHR"/>
<sequence>MVFRALREIAPGEELCVNYIDLLATRDERRGVLQQHFGFTCICSVCTSEGECLAESDRRRATLRRLYDEAATCLNEPTLGMRKIKIALRLLKEEDLVHYEASFSFDAFQFCVMVSDFAKAKQWVRKAWEASCVTSGPSSPAARTFKMYWANPRTHRFSGKLPRMVLSSPD</sequence>
<dbReference type="OrthoDB" id="265717at2759"/>
<dbReference type="Gene3D" id="2.170.270.10">
    <property type="entry name" value="SET domain"/>
    <property type="match status" value="1"/>
</dbReference>
<proteinExistence type="predicted"/>
<dbReference type="InterPro" id="IPR053185">
    <property type="entry name" value="SET_domain_protein"/>
</dbReference>
<dbReference type="STRING" id="742152.A0A2H3J076"/>
<dbReference type="EMBL" id="KB467843">
    <property type="protein sequence ID" value="PCH35105.1"/>
    <property type="molecule type" value="Genomic_DNA"/>
</dbReference>
<dbReference type="PANTHER" id="PTHR47332:SF4">
    <property type="entry name" value="SET DOMAIN-CONTAINING PROTEIN 5"/>
    <property type="match status" value="1"/>
</dbReference>
<dbReference type="Proteomes" id="UP000218811">
    <property type="component" value="Unassembled WGS sequence"/>
</dbReference>
<reference evidence="1 2" key="1">
    <citation type="journal article" date="2012" name="Science">
        <title>The Paleozoic origin of enzymatic lignin decomposition reconstructed from 31 fungal genomes.</title>
        <authorList>
            <person name="Floudas D."/>
            <person name="Binder M."/>
            <person name="Riley R."/>
            <person name="Barry K."/>
            <person name="Blanchette R.A."/>
            <person name="Henrissat B."/>
            <person name="Martinez A.T."/>
            <person name="Otillar R."/>
            <person name="Spatafora J.W."/>
            <person name="Yadav J.S."/>
            <person name="Aerts A."/>
            <person name="Benoit I."/>
            <person name="Boyd A."/>
            <person name="Carlson A."/>
            <person name="Copeland A."/>
            <person name="Coutinho P.M."/>
            <person name="de Vries R.P."/>
            <person name="Ferreira P."/>
            <person name="Findley K."/>
            <person name="Foster B."/>
            <person name="Gaskell J."/>
            <person name="Glotzer D."/>
            <person name="Gorecki P."/>
            <person name="Heitman J."/>
            <person name="Hesse C."/>
            <person name="Hori C."/>
            <person name="Igarashi K."/>
            <person name="Jurgens J.A."/>
            <person name="Kallen N."/>
            <person name="Kersten P."/>
            <person name="Kohler A."/>
            <person name="Kuees U."/>
            <person name="Kumar T.K.A."/>
            <person name="Kuo A."/>
            <person name="LaButti K."/>
            <person name="Larrondo L.F."/>
            <person name="Lindquist E."/>
            <person name="Ling A."/>
            <person name="Lombard V."/>
            <person name="Lucas S."/>
            <person name="Lundell T."/>
            <person name="Martin R."/>
            <person name="McLaughlin D.J."/>
            <person name="Morgenstern I."/>
            <person name="Morin E."/>
            <person name="Murat C."/>
            <person name="Nagy L.G."/>
            <person name="Nolan M."/>
            <person name="Ohm R.A."/>
            <person name="Patyshakuliyeva A."/>
            <person name="Rokas A."/>
            <person name="Ruiz-Duenas F.J."/>
            <person name="Sabat G."/>
            <person name="Salamov A."/>
            <person name="Samejima M."/>
            <person name="Schmutz J."/>
            <person name="Slot J.C."/>
            <person name="St John F."/>
            <person name="Stenlid J."/>
            <person name="Sun H."/>
            <person name="Sun S."/>
            <person name="Syed K."/>
            <person name="Tsang A."/>
            <person name="Wiebenga A."/>
            <person name="Young D."/>
            <person name="Pisabarro A."/>
            <person name="Eastwood D.C."/>
            <person name="Martin F."/>
            <person name="Cullen D."/>
            <person name="Grigoriev I.V."/>
            <person name="Hibbett D.S."/>
        </authorList>
    </citation>
    <scope>NUCLEOTIDE SEQUENCE [LARGE SCALE GENOMIC DNA]</scope>
    <source>
        <strain evidence="1 2">MD-104</strain>
    </source>
</reference>
<accession>A0A2H3J076</accession>
<evidence type="ECO:0000313" key="1">
    <source>
        <dbReference type="EMBL" id="PCH35105.1"/>
    </source>
</evidence>
<evidence type="ECO:0008006" key="3">
    <source>
        <dbReference type="Google" id="ProtNLM"/>
    </source>
</evidence>
<name>A0A2H3J076_WOLCO</name>
<dbReference type="PANTHER" id="PTHR47332">
    <property type="entry name" value="SET DOMAIN-CONTAINING PROTEIN 5"/>
    <property type="match status" value="1"/>
</dbReference>
<organism evidence="1 2">
    <name type="scientific">Wolfiporia cocos (strain MD-104)</name>
    <name type="common">Brown rot fungus</name>
    <dbReference type="NCBI Taxonomy" id="742152"/>
    <lineage>
        <taxon>Eukaryota</taxon>
        <taxon>Fungi</taxon>
        <taxon>Dikarya</taxon>
        <taxon>Basidiomycota</taxon>
        <taxon>Agaricomycotina</taxon>
        <taxon>Agaricomycetes</taxon>
        <taxon>Polyporales</taxon>
        <taxon>Phaeolaceae</taxon>
        <taxon>Wolfiporia</taxon>
    </lineage>
</organism>
<gene>
    <name evidence="1" type="ORF">WOLCODRAFT_106983</name>
</gene>
<keyword evidence="2" id="KW-1185">Reference proteome</keyword>
<evidence type="ECO:0000313" key="2">
    <source>
        <dbReference type="Proteomes" id="UP000218811"/>
    </source>
</evidence>
<dbReference type="SUPFAM" id="SSF82199">
    <property type="entry name" value="SET domain"/>
    <property type="match status" value="1"/>
</dbReference>
<dbReference type="InterPro" id="IPR046341">
    <property type="entry name" value="SET_dom_sf"/>
</dbReference>
<dbReference type="AlphaFoldDB" id="A0A2H3J076"/>
<protein>
    <recommendedName>
        <fullName evidence="3">SET domain-containing protein</fullName>
    </recommendedName>
</protein>